<evidence type="ECO:0000259" key="1">
    <source>
        <dbReference type="Pfam" id="PF04784"/>
    </source>
</evidence>
<dbReference type="RefSeq" id="WP_189403815.1">
    <property type="nucleotide sequence ID" value="NZ_BMXP01000002.1"/>
</dbReference>
<dbReference type="AlphaFoldDB" id="A0A918MVW8"/>
<reference evidence="2" key="2">
    <citation type="submission" date="2020-09" db="EMBL/GenBank/DDBJ databases">
        <authorList>
            <person name="Sun Q."/>
            <person name="Kim S."/>
        </authorList>
    </citation>
    <scope>NUCLEOTIDE SEQUENCE</scope>
    <source>
        <strain evidence="2">KCTC 22164</strain>
    </source>
</reference>
<gene>
    <name evidence="2" type="ORF">GCM10007391_07990</name>
</gene>
<keyword evidence="3" id="KW-1185">Reference proteome</keyword>
<comment type="caution">
    <text evidence="2">The sequence shown here is derived from an EMBL/GenBank/DDBJ whole genome shotgun (WGS) entry which is preliminary data.</text>
</comment>
<name>A0A918MVW8_9ALTE</name>
<dbReference type="Pfam" id="PF04784">
    <property type="entry name" value="DUF547"/>
    <property type="match status" value="1"/>
</dbReference>
<reference evidence="2" key="1">
    <citation type="journal article" date="2014" name="Int. J. Syst. Evol. Microbiol.">
        <title>Complete genome sequence of Corynebacterium casei LMG S-19264T (=DSM 44701T), isolated from a smear-ripened cheese.</title>
        <authorList>
            <consortium name="US DOE Joint Genome Institute (JGI-PGF)"/>
            <person name="Walter F."/>
            <person name="Albersmeier A."/>
            <person name="Kalinowski J."/>
            <person name="Ruckert C."/>
        </authorList>
    </citation>
    <scope>NUCLEOTIDE SEQUENCE</scope>
    <source>
        <strain evidence="2">KCTC 22164</strain>
    </source>
</reference>
<evidence type="ECO:0000313" key="2">
    <source>
        <dbReference type="EMBL" id="GGW77833.1"/>
    </source>
</evidence>
<dbReference type="InterPro" id="IPR006869">
    <property type="entry name" value="DUF547"/>
</dbReference>
<dbReference type="PANTHER" id="PTHR46361:SF3">
    <property type="entry name" value="ELECTRON CARRIER_ PROTEIN DISULFIDE OXIDOREDUCTASE"/>
    <property type="match status" value="1"/>
</dbReference>
<sequence length="274" mass="30704">MPGAASLGMRAARTGALFALFIGILIAPAKAADDHHAIWHRLLQAHVKPVSDGNSTAVDYAGMRASRDQLDRYLSALAQVSKADFERWSEPAQLAFLINAYNAHTVALILTAYPDLDSIRELGGWFSSPWEQAIAPLLGKTRTLDDIEHEMIREHYHEPRIHFAVNCASIGCPALRREAYTGDALEQQLSDQTRQFLRDRSRNRIEGNTLRVSKIFNWYGDDFTTGWRGIDSLSAFLARYRDALGLTDAQTQALRSGELDIGFLPYDWALNDTR</sequence>
<dbReference type="Proteomes" id="UP000631300">
    <property type="component" value="Unassembled WGS sequence"/>
</dbReference>
<dbReference type="PANTHER" id="PTHR46361">
    <property type="entry name" value="ELECTRON CARRIER/ PROTEIN DISULFIDE OXIDOREDUCTASE"/>
    <property type="match status" value="1"/>
</dbReference>
<evidence type="ECO:0000313" key="3">
    <source>
        <dbReference type="Proteomes" id="UP000631300"/>
    </source>
</evidence>
<accession>A0A918MVW8</accession>
<proteinExistence type="predicted"/>
<feature type="domain" description="DUF547" evidence="1">
    <location>
        <begin position="86"/>
        <end position="197"/>
    </location>
</feature>
<protein>
    <submittedName>
        <fullName evidence="2">DUF547 domain-containing protein</fullName>
    </submittedName>
</protein>
<dbReference type="EMBL" id="BMXP01000002">
    <property type="protein sequence ID" value="GGW77833.1"/>
    <property type="molecule type" value="Genomic_DNA"/>
</dbReference>
<organism evidence="2 3">
    <name type="scientific">Alteromonas halophila</name>
    <dbReference type="NCBI Taxonomy" id="516698"/>
    <lineage>
        <taxon>Bacteria</taxon>
        <taxon>Pseudomonadati</taxon>
        <taxon>Pseudomonadota</taxon>
        <taxon>Gammaproteobacteria</taxon>
        <taxon>Alteromonadales</taxon>
        <taxon>Alteromonadaceae</taxon>
        <taxon>Alteromonas/Salinimonas group</taxon>
        <taxon>Alteromonas</taxon>
    </lineage>
</organism>